<keyword evidence="9" id="KW-1185">Reference proteome</keyword>
<keyword evidence="1 5" id="KW-0678">Repressor</keyword>
<dbReference type="InterPro" id="IPR005104">
    <property type="entry name" value="WHTH_HrcA_DNA-bd"/>
</dbReference>
<feature type="domain" description="Heat-inducible transcription repressor HrcA C-terminal" evidence="6">
    <location>
        <begin position="114"/>
        <end position="329"/>
    </location>
</feature>
<dbReference type="PANTHER" id="PTHR34824:SF1">
    <property type="entry name" value="HEAT-INDUCIBLE TRANSCRIPTION REPRESSOR HRCA"/>
    <property type="match status" value="1"/>
</dbReference>
<dbReference type="Pfam" id="PF03444">
    <property type="entry name" value="WHD_HrcA"/>
    <property type="match status" value="1"/>
</dbReference>
<dbReference type="Proteomes" id="UP001163726">
    <property type="component" value="Chromosome"/>
</dbReference>
<dbReference type="PANTHER" id="PTHR34824">
    <property type="entry name" value="HEAT-INDUCIBLE TRANSCRIPTION REPRESSOR HRCA"/>
    <property type="match status" value="1"/>
</dbReference>
<evidence type="ECO:0000256" key="4">
    <source>
        <dbReference type="ARBA" id="ARBA00023163"/>
    </source>
</evidence>
<name>A0ABY7APF4_9ALTE</name>
<comment type="function">
    <text evidence="5">Negative regulator of class I heat shock genes (grpE-dnaK-dnaJ and groELS operons). Prevents heat-shock induction of these operons.</text>
</comment>
<dbReference type="InterPro" id="IPR002571">
    <property type="entry name" value="HrcA"/>
</dbReference>
<dbReference type="InterPro" id="IPR036390">
    <property type="entry name" value="WH_DNA-bd_sf"/>
</dbReference>
<dbReference type="InterPro" id="IPR021153">
    <property type="entry name" value="HrcA_C"/>
</dbReference>
<dbReference type="Gene3D" id="3.30.450.40">
    <property type="match status" value="1"/>
</dbReference>
<dbReference type="SUPFAM" id="SSF46785">
    <property type="entry name" value="Winged helix' DNA-binding domain"/>
    <property type="match status" value="1"/>
</dbReference>
<evidence type="ECO:0000259" key="6">
    <source>
        <dbReference type="Pfam" id="PF01628"/>
    </source>
</evidence>
<evidence type="ECO:0000256" key="5">
    <source>
        <dbReference type="HAMAP-Rule" id="MF_00081"/>
    </source>
</evidence>
<proteinExistence type="inferred from homology"/>
<feature type="domain" description="Winged helix-turn-helix transcription repressor HrcA DNA-binding" evidence="7">
    <location>
        <begin position="11"/>
        <end position="73"/>
    </location>
</feature>
<evidence type="ECO:0000313" key="8">
    <source>
        <dbReference type="EMBL" id="WAJ71108.1"/>
    </source>
</evidence>
<evidence type="ECO:0000256" key="2">
    <source>
        <dbReference type="ARBA" id="ARBA00023015"/>
    </source>
</evidence>
<protein>
    <recommendedName>
        <fullName evidence="5">Heat-inducible transcription repressor HrcA</fullName>
    </recommendedName>
</protein>
<keyword evidence="3 5" id="KW-0346">Stress response</keyword>
<organism evidence="8 9">
    <name type="scientific">Catenovulum adriaticum</name>
    <dbReference type="NCBI Taxonomy" id="2984846"/>
    <lineage>
        <taxon>Bacteria</taxon>
        <taxon>Pseudomonadati</taxon>
        <taxon>Pseudomonadota</taxon>
        <taxon>Gammaproteobacteria</taxon>
        <taxon>Alteromonadales</taxon>
        <taxon>Alteromonadaceae</taxon>
        <taxon>Catenovulum</taxon>
    </lineage>
</organism>
<dbReference type="SUPFAM" id="SSF55781">
    <property type="entry name" value="GAF domain-like"/>
    <property type="match status" value="1"/>
</dbReference>
<dbReference type="PIRSF" id="PIRSF005485">
    <property type="entry name" value="HrcA"/>
    <property type="match status" value="1"/>
</dbReference>
<evidence type="ECO:0000259" key="7">
    <source>
        <dbReference type="Pfam" id="PF03444"/>
    </source>
</evidence>
<dbReference type="Gene3D" id="3.30.390.60">
    <property type="entry name" value="Heat-inducible transcription repressor hrca homolog, domain 3"/>
    <property type="match status" value="1"/>
</dbReference>
<evidence type="ECO:0000313" key="9">
    <source>
        <dbReference type="Proteomes" id="UP001163726"/>
    </source>
</evidence>
<dbReference type="Pfam" id="PF01628">
    <property type="entry name" value="HrcA"/>
    <property type="match status" value="1"/>
</dbReference>
<dbReference type="RefSeq" id="WP_268075572.1">
    <property type="nucleotide sequence ID" value="NZ_CP109965.1"/>
</dbReference>
<accession>A0ABY7APF4</accession>
<dbReference type="NCBIfam" id="TIGR00331">
    <property type="entry name" value="hrcA"/>
    <property type="match status" value="1"/>
</dbReference>
<dbReference type="InterPro" id="IPR023120">
    <property type="entry name" value="WHTH_transcript_rep_HrcA_IDD"/>
</dbReference>
<dbReference type="EMBL" id="CP109965">
    <property type="protein sequence ID" value="WAJ71108.1"/>
    <property type="molecule type" value="Genomic_DNA"/>
</dbReference>
<gene>
    <name evidence="5 8" type="primary">hrcA</name>
    <name evidence="8" type="ORF">OLW01_04690</name>
</gene>
<dbReference type="InterPro" id="IPR036388">
    <property type="entry name" value="WH-like_DNA-bd_sf"/>
</dbReference>
<sequence>MTDATLNHRALQILRVLVEQYLNQGQPVSSKCLAQVKSIAASSATVRNVMMTLERSGLLTSAHTSAGRIPTVSGLRLFVDELLTLKNFEDYRQENRFNEFAKQVKQGYMSASELCEQANNWLANASQLTSVVSIADKPEVAVEKVEFVQLSDQRLMAIIVLKNGEIQNKIIDLTHSIKASDVTRTAALMNMVLAGKTLSQGYQSLQILARSDAQLKYLSDVALGQQTETDDKVTQLMVAGQNYLLNESISPELSRVRAVFEAISNKNLVMDIMQRCRDENGIKIFIGEETGIDLLSECALVSAPYQCDGKVIGRLAVIGPARMDYRKVIPIVDMTSKLLTSALNHTR</sequence>
<dbReference type="InterPro" id="IPR029016">
    <property type="entry name" value="GAF-like_dom_sf"/>
</dbReference>
<dbReference type="HAMAP" id="MF_00081">
    <property type="entry name" value="HrcA"/>
    <property type="match status" value="1"/>
</dbReference>
<keyword evidence="2 5" id="KW-0805">Transcription regulation</keyword>
<reference evidence="8" key="1">
    <citation type="submission" date="2022-10" db="EMBL/GenBank/DDBJ databases">
        <title>Catenovulum adriacola sp. nov. isolated in the Harbour of Susak.</title>
        <authorList>
            <person name="Schoch T."/>
            <person name="Reich S.J."/>
            <person name="Stoeferle S."/>
            <person name="Flaiz M."/>
            <person name="Kazda M."/>
            <person name="Riedel C.U."/>
            <person name="Duerre P."/>
        </authorList>
    </citation>
    <scope>NUCLEOTIDE SEQUENCE</scope>
    <source>
        <strain evidence="8">TS8</strain>
    </source>
</reference>
<comment type="similarity">
    <text evidence="5">Belongs to the HrcA family.</text>
</comment>
<keyword evidence="4 5" id="KW-0804">Transcription</keyword>
<evidence type="ECO:0000256" key="3">
    <source>
        <dbReference type="ARBA" id="ARBA00023016"/>
    </source>
</evidence>
<evidence type="ECO:0000256" key="1">
    <source>
        <dbReference type="ARBA" id="ARBA00022491"/>
    </source>
</evidence>
<dbReference type="Gene3D" id="1.10.10.10">
    <property type="entry name" value="Winged helix-like DNA-binding domain superfamily/Winged helix DNA-binding domain"/>
    <property type="match status" value="1"/>
</dbReference>